<organism evidence="1 2">
    <name type="scientific">Trichinella britovi</name>
    <name type="common">Parasitic roundworm</name>
    <dbReference type="NCBI Taxonomy" id="45882"/>
    <lineage>
        <taxon>Eukaryota</taxon>
        <taxon>Metazoa</taxon>
        <taxon>Ecdysozoa</taxon>
        <taxon>Nematoda</taxon>
        <taxon>Enoplea</taxon>
        <taxon>Dorylaimia</taxon>
        <taxon>Trichinellida</taxon>
        <taxon>Trichinellidae</taxon>
        <taxon>Trichinella</taxon>
    </lineage>
</organism>
<keyword evidence="2" id="KW-1185">Reference proteome</keyword>
<comment type="caution">
    <text evidence="1">The sequence shown here is derived from an EMBL/GenBank/DDBJ whole genome shotgun (WGS) entry which is preliminary data.</text>
</comment>
<dbReference type="Proteomes" id="UP000054653">
    <property type="component" value="Unassembled WGS sequence"/>
</dbReference>
<sequence length="220" mass="24995">MIFIKIRNLKDAVVYKPKIRNTYYLENTYGLGDRTLKQLMSEMLALLDGPLTIGSKRWYTLASEATRLGHYHSVVHLPTQSISSKNLVKVNNAKVVLAKNKTSSVTHLHKNILLLRCTSVVPSGTRNEIQTKRYPECGNLEIQFCYETKSGADAVNHLLQTDWNAEMSHSRTPLLMKCGKTFVDICLDKPAASAPKSLPYAEERLKSQHMLQKLWNTMFQ</sequence>
<name>A0A0V1C8T1_TRIBR</name>
<dbReference type="EMBL" id="JYDI01000363">
    <property type="protein sequence ID" value="KRY45422.1"/>
    <property type="molecule type" value="Genomic_DNA"/>
</dbReference>
<evidence type="ECO:0000313" key="2">
    <source>
        <dbReference type="Proteomes" id="UP000054653"/>
    </source>
</evidence>
<evidence type="ECO:0000313" key="1">
    <source>
        <dbReference type="EMBL" id="KRY45422.1"/>
    </source>
</evidence>
<proteinExistence type="predicted"/>
<reference evidence="1 2" key="1">
    <citation type="submission" date="2015-01" db="EMBL/GenBank/DDBJ databases">
        <title>Evolution of Trichinella species and genotypes.</title>
        <authorList>
            <person name="Korhonen P.K."/>
            <person name="Edoardo P."/>
            <person name="Giuseppe L.R."/>
            <person name="Gasser R.B."/>
        </authorList>
    </citation>
    <scope>NUCLEOTIDE SEQUENCE [LARGE SCALE GENOMIC DNA]</scope>
    <source>
        <strain evidence="1">ISS120</strain>
    </source>
</reference>
<dbReference type="AlphaFoldDB" id="A0A0V1C8T1"/>
<dbReference type="OrthoDB" id="5934874at2759"/>
<protein>
    <submittedName>
        <fullName evidence="1">Uncharacterized protein</fullName>
    </submittedName>
</protein>
<gene>
    <name evidence="1" type="ORF">T03_4023</name>
</gene>
<accession>A0A0V1C8T1</accession>